<feature type="region of interest" description="Disordered" evidence="1">
    <location>
        <begin position="63"/>
        <end position="89"/>
    </location>
</feature>
<dbReference type="SUPFAM" id="SSF48452">
    <property type="entry name" value="TPR-like"/>
    <property type="match status" value="1"/>
</dbReference>
<dbReference type="Pfam" id="PF13424">
    <property type="entry name" value="TPR_12"/>
    <property type="match status" value="1"/>
</dbReference>
<feature type="non-terminal residue" evidence="3">
    <location>
        <position position="1"/>
    </location>
</feature>
<keyword evidence="4" id="KW-1185">Reference proteome</keyword>
<organism evidence="3 4">
    <name type="scientific">Macrostomum lignano</name>
    <dbReference type="NCBI Taxonomy" id="282301"/>
    <lineage>
        <taxon>Eukaryota</taxon>
        <taxon>Metazoa</taxon>
        <taxon>Spiralia</taxon>
        <taxon>Lophotrochozoa</taxon>
        <taxon>Platyhelminthes</taxon>
        <taxon>Rhabditophora</taxon>
        <taxon>Macrostomorpha</taxon>
        <taxon>Macrostomida</taxon>
        <taxon>Macrostomidae</taxon>
        <taxon>Macrostomum</taxon>
    </lineage>
</organism>
<evidence type="ECO:0008006" key="5">
    <source>
        <dbReference type="Google" id="ProtNLM"/>
    </source>
</evidence>
<sequence length="431" mass="45790">NRLMHRCCHSLISAAVAASAAATCLGWDRIQLQQLPNNNQQQQHQRLLQRRPNVAFRPTAFAAAAGSTSDGPPATAAAPSLESDSSRRTRRRLAPLLAEARRRLLLPPLQSDAAEVDIDAVLAPVRDALAEARTRDGLSDAELHRLSASAHSAAAADCIAAGRRSAAEKLLRAELQDLLLAGLTVRDPAVVETSVRLGNLLLSNGRVEAGLAGLEFAVDGASAGLAEFEAEEADSLRLAELLAELGPQAVRDAAEAGNLQRLQAKLRERRALLGLAQSNLAKALLHFSPPAGGKSGTRALDLLRSSLALARQTYPGGHENVACLLNDIGALLCRLNRIDEAVESLEAALRMIEQLSAGWAEASQRQLMCAALCNLGEAEARRGRDGQAARACQRAMELAKKLPAGEEDLLDRAHYCMAFVERLLETGSAAG</sequence>
<evidence type="ECO:0000256" key="2">
    <source>
        <dbReference type="SAM" id="SignalP"/>
    </source>
</evidence>
<feature type="signal peptide" evidence="2">
    <location>
        <begin position="1"/>
        <end position="22"/>
    </location>
</feature>
<reference evidence="3 4" key="1">
    <citation type="submission" date="2017-06" db="EMBL/GenBank/DDBJ databases">
        <title>A platform for efficient transgenesis in Macrostomum lignano, a flatworm model organism for stem cell research.</title>
        <authorList>
            <person name="Berezikov E."/>
        </authorList>
    </citation>
    <scope>NUCLEOTIDE SEQUENCE [LARGE SCALE GENOMIC DNA]</scope>
    <source>
        <strain evidence="3">DV1</strain>
        <tissue evidence="3">Whole organism</tissue>
    </source>
</reference>
<keyword evidence="2" id="KW-0732">Signal</keyword>
<evidence type="ECO:0000313" key="4">
    <source>
        <dbReference type="Proteomes" id="UP000215902"/>
    </source>
</evidence>
<name>A0A267GDD0_9PLAT</name>
<dbReference type="AlphaFoldDB" id="A0A267GDD0"/>
<accession>A0A267GDD0</accession>
<proteinExistence type="predicted"/>
<evidence type="ECO:0000256" key="1">
    <source>
        <dbReference type="SAM" id="MobiDB-lite"/>
    </source>
</evidence>
<comment type="caution">
    <text evidence="3">The sequence shown here is derived from an EMBL/GenBank/DDBJ whole genome shotgun (WGS) entry which is preliminary data.</text>
</comment>
<dbReference type="Proteomes" id="UP000215902">
    <property type="component" value="Unassembled WGS sequence"/>
</dbReference>
<dbReference type="EMBL" id="NIVC01000391">
    <property type="protein sequence ID" value="PAA84033.1"/>
    <property type="molecule type" value="Genomic_DNA"/>
</dbReference>
<feature type="chain" id="PRO_5012628086" description="TPR_REGION domain-containing protein" evidence="2">
    <location>
        <begin position="23"/>
        <end position="431"/>
    </location>
</feature>
<gene>
    <name evidence="3" type="ORF">BOX15_Mlig014788g3</name>
</gene>
<evidence type="ECO:0000313" key="3">
    <source>
        <dbReference type="EMBL" id="PAA84033.1"/>
    </source>
</evidence>
<dbReference type="Gene3D" id="1.25.40.10">
    <property type="entry name" value="Tetratricopeptide repeat domain"/>
    <property type="match status" value="1"/>
</dbReference>
<protein>
    <recommendedName>
        <fullName evidence="5">TPR_REGION domain-containing protein</fullName>
    </recommendedName>
</protein>
<dbReference type="SMART" id="SM00028">
    <property type="entry name" value="TPR"/>
    <property type="match status" value="2"/>
</dbReference>
<dbReference type="InterPro" id="IPR019734">
    <property type="entry name" value="TPR_rpt"/>
</dbReference>
<dbReference type="InterPro" id="IPR011990">
    <property type="entry name" value="TPR-like_helical_dom_sf"/>
</dbReference>